<evidence type="ECO:0000256" key="1">
    <source>
        <dbReference type="SAM" id="MobiDB-lite"/>
    </source>
</evidence>
<feature type="compositionally biased region" description="Polar residues" evidence="1">
    <location>
        <begin position="1"/>
        <end position="18"/>
    </location>
</feature>
<keyword evidence="3" id="KW-1185">Reference proteome</keyword>
<comment type="caution">
    <text evidence="2">The sequence shown here is derived from an EMBL/GenBank/DDBJ whole genome shotgun (WGS) entry which is preliminary data.</text>
</comment>
<reference evidence="2" key="1">
    <citation type="submission" date="2021-03" db="EMBL/GenBank/DDBJ databases">
        <authorList>
            <person name="Tagirdzhanova G."/>
        </authorList>
    </citation>
    <scope>NUCLEOTIDE SEQUENCE</scope>
</reference>
<accession>A0A8H3IGE4</accession>
<dbReference type="EMBL" id="CAJPDS010000043">
    <property type="protein sequence ID" value="CAF9927067.1"/>
    <property type="molecule type" value="Genomic_DNA"/>
</dbReference>
<dbReference type="OrthoDB" id="5366485at2759"/>
<dbReference type="InterPro" id="IPR056539">
    <property type="entry name" value="NuiA-like"/>
</dbReference>
<protein>
    <submittedName>
        <fullName evidence="2">Uncharacterized protein</fullName>
    </submittedName>
</protein>
<dbReference type="AlphaFoldDB" id="A0A8H3IGE4"/>
<dbReference type="Proteomes" id="UP000664521">
    <property type="component" value="Unassembled WGS sequence"/>
</dbReference>
<sequence>MSSDEAYSSFLDQANQDTGVGKTSTQSSSAKAKAIDTDVPVSLQKIEQYYESEADEPFEPVSLSWSGNNMPSENEFKDLLEHGSEISTLTAQDFDPRGQYKNVLEAVEKVGDGVARVFRVHHGSTRAEYYVVGLDKKGKKVVGLKAKAVES</sequence>
<organism evidence="2 3">
    <name type="scientific">Heterodermia speciosa</name>
    <dbReference type="NCBI Taxonomy" id="116794"/>
    <lineage>
        <taxon>Eukaryota</taxon>
        <taxon>Fungi</taxon>
        <taxon>Dikarya</taxon>
        <taxon>Ascomycota</taxon>
        <taxon>Pezizomycotina</taxon>
        <taxon>Lecanoromycetes</taxon>
        <taxon>OSLEUM clade</taxon>
        <taxon>Lecanoromycetidae</taxon>
        <taxon>Caliciales</taxon>
        <taxon>Physciaceae</taxon>
        <taxon>Heterodermia</taxon>
    </lineage>
</organism>
<dbReference type="PANTHER" id="PTHR42093">
    <property type="match status" value="1"/>
</dbReference>
<dbReference type="Pfam" id="PF23151">
    <property type="entry name" value="NuiA_2"/>
    <property type="match status" value="1"/>
</dbReference>
<evidence type="ECO:0000313" key="2">
    <source>
        <dbReference type="EMBL" id="CAF9927067.1"/>
    </source>
</evidence>
<feature type="compositionally biased region" description="Low complexity" evidence="1">
    <location>
        <begin position="22"/>
        <end position="32"/>
    </location>
</feature>
<gene>
    <name evidence="2" type="ORF">HETSPECPRED_006497</name>
</gene>
<evidence type="ECO:0000313" key="3">
    <source>
        <dbReference type="Proteomes" id="UP000664521"/>
    </source>
</evidence>
<name>A0A8H3IGE4_9LECA</name>
<dbReference type="PANTHER" id="PTHR42093:SF1">
    <property type="match status" value="1"/>
</dbReference>
<feature type="region of interest" description="Disordered" evidence="1">
    <location>
        <begin position="1"/>
        <end position="34"/>
    </location>
</feature>
<proteinExistence type="predicted"/>